<evidence type="ECO:0000313" key="2">
    <source>
        <dbReference type="Proteomes" id="UP000230233"/>
    </source>
</evidence>
<dbReference type="Proteomes" id="UP000230233">
    <property type="component" value="Chromosome II"/>
</dbReference>
<gene>
    <name evidence="1" type="primary">Cnig_chr_II.g4726</name>
    <name evidence="1" type="ORF">B9Z55_004726</name>
</gene>
<protein>
    <submittedName>
        <fullName evidence="1">Uncharacterized protein</fullName>
    </submittedName>
</protein>
<dbReference type="AlphaFoldDB" id="A0A2G5UY25"/>
<dbReference type="EMBL" id="PDUG01000002">
    <property type="protein sequence ID" value="PIC44321.1"/>
    <property type="molecule type" value="Genomic_DNA"/>
</dbReference>
<sequence length="86" mass="9529">MHHVMVRGVLQLALNSLGVNPRSNNNVKQIVLCDVQPQTWKRLFTRLALLPFFCVNRLPSGHCNTPIYSFYPHASVASGGLRAAVS</sequence>
<keyword evidence="2" id="KW-1185">Reference proteome</keyword>
<accession>A0A2G5UY25</accession>
<organism evidence="1 2">
    <name type="scientific">Caenorhabditis nigoni</name>
    <dbReference type="NCBI Taxonomy" id="1611254"/>
    <lineage>
        <taxon>Eukaryota</taxon>
        <taxon>Metazoa</taxon>
        <taxon>Ecdysozoa</taxon>
        <taxon>Nematoda</taxon>
        <taxon>Chromadorea</taxon>
        <taxon>Rhabditida</taxon>
        <taxon>Rhabditina</taxon>
        <taxon>Rhabditomorpha</taxon>
        <taxon>Rhabditoidea</taxon>
        <taxon>Rhabditidae</taxon>
        <taxon>Peloderinae</taxon>
        <taxon>Caenorhabditis</taxon>
    </lineage>
</organism>
<proteinExistence type="predicted"/>
<reference evidence="2" key="1">
    <citation type="submission" date="2017-10" db="EMBL/GenBank/DDBJ databases">
        <title>Rapid genome shrinkage in a self-fertile nematode reveals novel sperm competition proteins.</title>
        <authorList>
            <person name="Yin D."/>
            <person name="Schwarz E.M."/>
            <person name="Thomas C.G."/>
            <person name="Felde R.L."/>
            <person name="Korf I.F."/>
            <person name="Cutter A.D."/>
            <person name="Schartner C.M."/>
            <person name="Ralston E.J."/>
            <person name="Meyer B.J."/>
            <person name="Haag E.S."/>
        </authorList>
    </citation>
    <scope>NUCLEOTIDE SEQUENCE [LARGE SCALE GENOMIC DNA]</scope>
    <source>
        <strain evidence="2">JU1422</strain>
    </source>
</reference>
<evidence type="ECO:0000313" key="1">
    <source>
        <dbReference type="EMBL" id="PIC44321.1"/>
    </source>
</evidence>
<comment type="caution">
    <text evidence="1">The sequence shown here is derived from an EMBL/GenBank/DDBJ whole genome shotgun (WGS) entry which is preliminary data.</text>
</comment>
<name>A0A2G5UY25_9PELO</name>